<comment type="caution">
    <text evidence="7">The sequence shown here is derived from an EMBL/GenBank/DDBJ whole genome shotgun (WGS) entry which is preliminary data.</text>
</comment>
<dbReference type="OrthoDB" id="1524522at2"/>
<dbReference type="Pfam" id="PF02265">
    <property type="entry name" value="S1-P1_nuclease"/>
    <property type="match status" value="1"/>
</dbReference>
<evidence type="ECO:0000313" key="7">
    <source>
        <dbReference type="EMBL" id="RFZ92931.1"/>
    </source>
</evidence>
<keyword evidence="4" id="KW-0378">Hydrolase</keyword>
<evidence type="ECO:0000256" key="6">
    <source>
        <dbReference type="ARBA" id="ARBA00023180"/>
    </source>
</evidence>
<keyword evidence="1" id="KW-0540">Nuclease</keyword>
<evidence type="ECO:0000313" key="8">
    <source>
        <dbReference type="Proteomes" id="UP000264217"/>
    </source>
</evidence>
<evidence type="ECO:0000256" key="1">
    <source>
        <dbReference type="ARBA" id="ARBA00022722"/>
    </source>
</evidence>
<evidence type="ECO:0000256" key="5">
    <source>
        <dbReference type="ARBA" id="ARBA00023157"/>
    </source>
</evidence>
<name>A0A372NVE7_9SPHI</name>
<evidence type="ECO:0000256" key="3">
    <source>
        <dbReference type="ARBA" id="ARBA00022759"/>
    </source>
</evidence>
<dbReference type="GO" id="GO:0004519">
    <property type="term" value="F:endonuclease activity"/>
    <property type="evidence" value="ECO:0007669"/>
    <property type="project" value="UniProtKB-KW"/>
</dbReference>
<accession>A0A372NVE7</accession>
<dbReference type="GO" id="GO:0016788">
    <property type="term" value="F:hydrolase activity, acting on ester bonds"/>
    <property type="evidence" value="ECO:0007669"/>
    <property type="project" value="InterPro"/>
</dbReference>
<keyword evidence="3" id="KW-0255">Endonuclease</keyword>
<keyword evidence="2" id="KW-0479">Metal-binding</keyword>
<dbReference type="InterPro" id="IPR008947">
    <property type="entry name" value="PLipase_C/P1_nuclease_dom_sf"/>
</dbReference>
<reference evidence="7 8" key="1">
    <citation type="submission" date="2018-08" db="EMBL/GenBank/DDBJ databases">
        <title>Mucilaginibacter sp. MYSH2.</title>
        <authorList>
            <person name="Seo T."/>
        </authorList>
    </citation>
    <scope>NUCLEOTIDE SEQUENCE [LARGE SCALE GENOMIC DNA]</scope>
    <source>
        <strain evidence="7 8">MYSH2</strain>
    </source>
</reference>
<keyword evidence="6" id="KW-0325">Glycoprotein</keyword>
<keyword evidence="5" id="KW-1015">Disulfide bond</keyword>
<organism evidence="7 8">
    <name type="scientific">Mucilaginibacter conchicola</name>
    <dbReference type="NCBI Taxonomy" id="2303333"/>
    <lineage>
        <taxon>Bacteria</taxon>
        <taxon>Pseudomonadati</taxon>
        <taxon>Bacteroidota</taxon>
        <taxon>Sphingobacteriia</taxon>
        <taxon>Sphingobacteriales</taxon>
        <taxon>Sphingobacteriaceae</taxon>
        <taxon>Mucilaginibacter</taxon>
    </lineage>
</organism>
<dbReference type="SUPFAM" id="SSF48537">
    <property type="entry name" value="Phospholipase C/P1 nuclease"/>
    <property type="match status" value="1"/>
</dbReference>
<proteinExistence type="predicted"/>
<dbReference type="Proteomes" id="UP000264217">
    <property type="component" value="Unassembled WGS sequence"/>
</dbReference>
<dbReference type="GO" id="GO:0006308">
    <property type="term" value="P:DNA catabolic process"/>
    <property type="evidence" value="ECO:0007669"/>
    <property type="project" value="InterPro"/>
</dbReference>
<keyword evidence="8" id="KW-1185">Reference proteome</keyword>
<gene>
    <name evidence="7" type="ORF">D0C36_16210</name>
</gene>
<dbReference type="AlphaFoldDB" id="A0A372NVE7"/>
<evidence type="ECO:0000256" key="2">
    <source>
        <dbReference type="ARBA" id="ARBA00022723"/>
    </source>
</evidence>
<dbReference type="GO" id="GO:0003676">
    <property type="term" value="F:nucleic acid binding"/>
    <property type="evidence" value="ECO:0007669"/>
    <property type="project" value="InterPro"/>
</dbReference>
<dbReference type="GO" id="GO:0046872">
    <property type="term" value="F:metal ion binding"/>
    <property type="evidence" value="ECO:0007669"/>
    <property type="project" value="UniProtKB-KW"/>
</dbReference>
<sequence length="166" mass="18338">MEWLWESYRISSQLYAEIKPGQVIDEVYYQKYMPVIRQRIDRAGIRLAGELNRLFNNEPVPAVKFAAPIQSAVPGESVKLENLKNYIGKTVSVQGKVYSVKDIGSMVLANMGAAYPNQLLTLAFKGDTKALAGTLEGKTVSISGQVIDYKGKPEIIVTSAEQVKVQ</sequence>
<dbReference type="EMBL" id="QWDC01000002">
    <property type="protein sequence ID" value="RFZ92931.1"/>
    <property type="molecule type" value="Genomic_DNA"/>
</dbReference>
<dbReference type="Gene3D" id="1.10.575.10">
    <property type="entry name" value="P1 Nuclease"/>
    <property type="match status" value="1"/>
</dbReference>
<protein>
    <submittedName>
        <fullName evidence="7">Uncharacterized protein</fullName>
    </submittedName>
</protein>
<dbReference type="InterPro" id="IPR003154">
    <property type="entry name" value="S1/P1nuclease"/>
</dbReference>
<evidence type="ECO:0000256" key="4">
    <source>
        <dbReference type="ARBA" id="ARBA00022801"/>
    </source>
</evidence>